<dbReference type="RefSeq" id="WP_135877467.1">
    <property type="nucleotide sequence ID" value="NZ_SRSO01000016.1"/>
</dbReference>
<dbReference type="AlphaFoldDB" id="A0A4S1DW58"/>
<name>A0A4S1DW58_9FLAO</name>
<feature type="chain" id="PRO_5020824296" evidence="2">
    <location>
        <begin position="20"/>
        <end position="250"/>
    </location>
</feature>
<evidence type="ECO:0000256" key="2">
    <source>
        <dbReference type="SAM" id="SignalP"/>
    </source>
</evidence>
<evidence type="ECO:0000313" key="5">
    <source>
        <dbReference type="Proteomes" id="UP000307602"/>
    </source>
</evidence>
<comment type="caution">
    <text evidence="4">The sequence shown here is derived from an EMBL/GenBank/DDBJ whole genome shotgun (WGS) entry which is preliminary data.</text>
</comment>
<protein>
    <submittedName>
        <fullName evidence="4">T9SS type A sorting domain-containing protein</fullName>
    </submittedName>
</protein>
<dbReference type="NCBIfam" id="TIGR04183">
    <property type="entry name" value="Por_Secre_tail"/>
    <property type="match status" value="1"/>
</dbReference>
<accession>A0A4S1DW58</accession>
<feature type="signal peptide" evidence="2">
    <location>
        <begin position="1"/>
        <end position="19"/>
    </location>
</feature>
<dbReference type="Pfam" id="PF18962">
    <property type="entry name" value="Por_Secre_tail"/>
    <property type="match status" value="1"/>
</dbReference>
<feature type="domain" description="Secretion system C-terminal sorting" evidence="3">
    <location>
        <begin position="185"/>
        <end position="248"/>
    </location>
</feature>
<dbReference type="EMBL" id="SRSO01000016">
    <property type="protein sequence ID" value="TGV02115.1"/>
    <property type="molecule type" value="Genomic_DNA"/>
</dbReference>
<reference evidence="4 5" key="1">
    <citation type="submission" date="2019-04" db="EMBL/GenBank/DDBJ databases">
        <authorList>
            <person name="Liu A."/>
        </authorList>
    </citation>
    <scope>NUCLEOTIDE SEQUENCE [LARGE SCALE GENOMIC DNA]</scope>
    <source>
        <strain evidence="4 5">RZ03</strain>
    </source>
</reference>
<keyword evidence="1 2" id="KW-0732">Signal</keyword>
<sequence length="250" mass="26752">MIKKMTLLFAFLAVNAISAQITFDFESISVGSPSGLAQTVSGITVTVDAVDGGVSTTVAYNGFGGMSGNQLITNDAATTTTFTFSEPVTVNSLIVGDFDFNEIVEYTLTPTGGSNSPVTSTTNFLGIANTTLSWTDVTSFTITLLASNPTAGVPDTNMGFSIYDDLIINGVLDVAENSLKQVEAYPNPVNDILYLKNVDNINSVTIYNSLGQLIKETNQSEIDFSRLKKGLYFLYLNNENGVITKKIVKN</sequence>
<organism evidence="4 5">
    <name type="scientific">Flavivirga rizhaonensis</name>
    <dbReference type="NCBI Taxonomy" id="2559571"/>
    <lineage>
        <taxon>Bacteria</taxon>
        <taxon>Pseudomonadati</taxon>
        <taxon>Bacteroidota</taxon>
        <taxon>Flavobacteriia</taxon>
        <taxon>Flavobacteriales</taxon>
        <taxon>Flavobacteriaceae</taxon>
        <taxon>Flavivirga</taxon>
    </lineage>
</organism>
<dbReference type="OrthoDB" id="1407599at2"/>
<proteinExistence type="predicted"/>
<evidence type="ECO:0000256" key="1">
    <source>
        <dbReference type="ARBA" id="ARBA00022729"/>
    </source>
</evidence>
<dbReference type="Proteomes" id="UP000307602">
    <property type="component" value="Unassembled WGS sequence"/>
</dbReference>
<gene>
    <name evidence="4" type="ORF">EM932_12155</name>
</gene>
<evidence type="ECO:0000259" key="3">
    <source>
        <dbReference type="Pfam" id="PF18962"/>
    </source>
</evidence>
<keyword evidence="5" id="KW-1185">Reference proteome</keyword>
<evidence type="ECO:0000313" key="4">
    <source>
        <dbReference type="EMBL" id="TGV02115.1"/>
    </source>
</evidence>
<dbReference type="InterPro" id="IPR026444">
    <property type="entry name" value="Secre_tail"/>
</dbReference>